<proteinExistence type="predicted"/>
<name>A0A9W6QN97_9PSEU</name>
<reference evidence="1" key="1">
    <citation type="submission" date="2023-02" db="EMBL/GenBank/DDBJ databases">
        <title>Actinokineospora globicatena NBRC 15670.</title>
        <authorList>
            <person name="Ichikawa N."/>
            <person name="Sato H."/>
            <person name="Tonouchi N."/>
        </authorList>
    </citation>
    <scope>NUCLEOTIDE SEQUENCE</scope>
    <source>
        <strain evidence="1">NBRC 15670</strain>
    </source>
</reference>
<accession>A0A9W6QN97</accession>
<organism evidence="1 2">
    <name type="scientific">Actinokineospora globicatena</name>
    <dbReference type="NCBI Taxonomy" id="103729"/>
    <lineage>
        <taxon>Bacteria</taxon>
        <taxon>Bacillati</taxon>
        <taxon>Actinomycetota</taxon>
        <taxon>Actinomycetes</taxon>
        <taxon>Pseudonocardiales</taxon>
        <taxon>Pseudonocardiaceae</taxon>
        <taxon>Actinokineospora</taxon>
    </lineage>
</organism>
<gene>
    <name evidence="1" type="ORF">Aglo03_43490</name>
</gene>
<dbReference type="Proteomes" id="UP001165042">
    <property type="component" value="Unassembled WGS sequence"/>
</dbReference>
<keyword evidence="2" id="KW-1185">Reference proteome</keyword>
<evidence type="ECO:0000313" key="2">
    <source>
        <dbReference type="Proteomes" id="UP001165042"/>
    </source>
</evidence>
<dbReference type="RefSeq" id="WP_253841282.1">
    <property type="nucleotide sequence ID" value="NZ_BAAAVC010000004.1"/>
</dbReference>
<protein>
    <submittedName>
        <fullName evidence="1">Uncharacterized protein</fullName>
    </submittedName>
</protein>
<sequence>MPVTSTPGVPVSVPDHPPSALTEHADCLACADTRSWLLAHDRAEATPAREWDTTTFGLGWLFRYFRWGPTRWPFAWCDVPTAEHLDCGVLACVAGMVLAARGLRVERVQLVERAAVEETVLWRGRWLAAGCRPDWILSDREVYHEVLLVHADTGPVLFDPTELRQVGQGRDRPLWMRQWAR</sequence>
<dbReference type="AlphaFoldDB" id="A0A9W6QN97"/>
<dbReference type="EMBL" id="BSSD01000006">
    <property type="protein sequence ID" value="GLW93533.1"/>
    <property type="molecule type" value="Genomic_DNA"/>
</dbReference>
<comment type="caution">
    <text evidence="1">The sequence shown here is derived from an EMBL/GenBank/DDBJ whole genome shotgun (WGS) entry which is preliminary data.</text>
</comment>
<evidence type="ECO:0000313" key="1">
    <source>
        <dbReference type="EMBL" id="GLW93533.1"/>
    </source>
</evidence>